<organism evidence="1 2">
    <name type="scientific">Rhizopus stolonifer</name>
    <name type="common">Rhizopus nigricans</name>
    <dbReference type="NCBI Taxonomy" id="4846"/>
    <lineage>
        <taxon>Eukaryota</taxon>
        <taxon>Fungi</taxon>
        <taxon>Fungi incertae sedis</taxon>
        <taxon>Mucoromycota</taxon>
        <taxon>Mucoromycotina</taxon>
        <taxon>Mucoromycetes</taxon>
        <taxon>Mucorales</taxon>
        <taxon>Mucorineae</taxon>
        <taxon>Rhizopodaceae</taxon>
        <taxon>Rhizopus</taxon>
    </lineage>
</organism>
<comment type="caution">
    <text evidence="1">The sequence shown here is derived from an EMBL/GenBank/DDBJ whole genome shotgun (WGS) entry which is preliminary data.</text>
</comment>
<evidence type="ECO:0000313" key="2">
    <source>
        <dbReference type="Proteomes" id="UP000253551"/>
    </source>
</evidence>
<dbReference type="AlphaFoldDB" id="A0A367KNQ5"/>
<accession>A0A367KNQ5</accession>
<dbReference type="EMBL" id="PJQM01000899">
    <property type="protein sequence ID" value="RCI03777.1"/>
    <property type="molecule type" value="Genomic_DNA"/>
</dbReference>
<feature type="non-terminal residue" evidence="1">
    <location>
        <position position="123"/>
    </location>
</feature>
<gene>
    <name evidence="1" type="ORF">CU098_012958</name>
</gene>
<dbReference type="OrthoDB" id="2276859at2759"/>
<protein>
    <submittedName>
        <fullName evidence="1">Uncharacterized protein</fullName>
    </submittedName>
</protein>
<reference evidence="1 2" key="1">
    <citation type="journal article" date="2018" name="G3 (Bethesda)">
        <title>Phylogenetic and Phylogenomic Definition of Rhizopus Species.</title>
        <authorList>
            <person name="Gryganskyi A.P."/>
            <person name="Golan J."/>
            <person name="Dolatabadi S."/>
            <person name="Mondo S."/>
            <person name="Robb S."/>
            <person name="Idnurm A."/>
            <person name="Muszewska A."/>
            <person name="Steczkiewicz K."/>
            <person name="Masonjones S."/>
            <person name="Liao H.L."/>
            <person name="Gajdeczka M.T."/>
            <person name="Anike F."/>
            <person name="Vuek A."/>
            <person name="Anishchenko I.M."/>
            <person name="Voigt K."/>
            <person name="de Hoog G.S."/>
            <person name="Smith M.E."/>
            <person name="Heitman J."/>
            <person name="Vilgalys R."/>
            <person name="Stajich J.E."/>
        </authorList>
    </citation>
    <scope>NUCLEOTIDE SEQUENCE [LARGE SCALE GENOMIC DNA]</scope>
    <source>
        <strain evidence="1 2">LSU 92-RS-03</strain>
    </source>
</reference>
<keyword evidence="2" id="KW-1185">Reference proteome</keyword>
<sequence length="123" mass="14057">MTLGCVEVGRFINDEKARDNHHKLLLKGKVIPSNIIMNCKFIDPKSKSILNLQLCGLKGDFIETVLGNKKKYIAYQPLNKLLAPPYCHNRNVINTFLRQLVINKNDDKKASFDKTLDVNDFKP</sequence>
<proteinExistence type="predicted"/>
<dbReference type="Proteomes" id="UP000253551">
    <property type="component" value="Unassembled WGS sequence"/>
</dbReference>
<name>A0A367KNQ5_RHIST</name>
<evidence type="ECO:0000313" key="1">
    <source>
        <dbReference type="EMBL" id="RCI03777.1"/>
    </source>
</evidence>